<dbReference type="InterPro" id="IPR001173">
    <property type="entry name" value="Glyco_trans_2-like"/>
</dbReference>
<evidence type="ECO:0000259" key="1">
    <source>
        <dbReference type="Pfam" id="PF00535"/>
    </source>
</evidence>
<sequence>MKNANPLVSVIMPVYNAEAFVAEAVESILSQTYPNIEIILVDDASKDGTLEILKKYKEENPDKITLVALRKNRGKGGDAAANIAFEKANGEFIARMDADDIALPDRIEKQFKFLSDNPEYAVVGSCAHVINTEGEVVGQKIMPETQSDIYRNCFVFHPMINPTQVFRKSAFPGLKLYLNDNPTNNDYLTTMKKISGGARYYNLPEKLLYYRIHDKNDSLRRVRGTFGNSVTTRLRGVYEFGYKPSIFSIAKFLLQIAVVYLLPERVVFTLYMLIRGIVKPSMVLPSINFPVIAKLRKAFSS</sequence>
<dbReference type="Pfam" id="PF00535">
    <property type="entry name" value="Glycos_transf_2"/>
    <property type="match status" value="1"/>
</dbReference>
<dbReference type="AlphaFoldDB" id="A0A1F7XKW5"/>
<dbReference type="EMBL" id="MGFX01000001">
    <property type="protein sequence ID" value="OGM15667.1"/>
    <property type="molecule type" value="Genomic_DNA"/>
</dbReference>
<dbReference type="GO" id="GO:0016758">
    <property type="term" value="F:hexosyltransferase activity"/>
    <property type="evidence" value="ECO:0007669"/>
    <property type="project" value="UniProtKB-ARBA"/>
</dbReference>
<comment type="caution">
    <text evidence="2">The sequence shown here is derived from an EMBL/GenBank/DDBJ whole genome shotgun (WGS) entry which is preliminary data.</text>
</comment>
<name>A0A1F7XKW5_9BACT</name>
<organism evidence="2 3">
    <name type="scientific">Candidatus Woesebacteria bacterium RBG_16_42_24</name>
    <dbReference type="NCBI Taxonomy" id="1802485"/>
    <lineage>
        <taxon>Bacteria</taxon>
        <taxon>Candidatus Woeseibacteriota</taxon>
    </lineage>
</organism>
<dbReference type="PANTHER" id="PTHR22916">
    <property type="entry name" value="GLYCOSYLTRANSFERASE"/>
    <property type="match status" value="1"/>
</dbReference>
<dbReference type="InterPro" id="IPR029044">
    <property type="entry name" value="Nucleotide-diphossugar_trans"/>
</dbReference>
<dbReference type="PANTHER" id="PTHR22916:SF3">
    <property type="entry name" value="UDP-GLCNAC:BETAGAL BETA-1,3-N-ACETYLGLUCOSAMINYLTRANSFERASE-LIKE PROTEIN 1"/>
    <property type="match status" value="1"/>
</dbReference>
<dbReference type="STRING" id="1802485.A2V97_02670"/>
<protein>
    <recommendedName>
        <fullName evidence="1">Glycosyltransferase 2-like domain-containing protein</fullName>
    </recommendedName>
</protein>
<dbReference type="SUPFAM" id="SSF53448">
    <property type="entry name" value="Nucleotide-diphospho-sugar transferases"/>
    <property type="match status" value="1"/>
</dbReference>
<evidence type="ECO:0000313" key="2">
    <source>
        <dbReference type="EMBL" id="OGM15667.1"/>
    </source>
</evidence>
<evidence type="ECO:0000313" key="3">
    <source>
        <dbReference type="Proteomes" id="UP000177382"/>
    </source>
</evidence>
<accession>A0A1F7XKW5</accession>
<dbReference type="Gene3D" id="3.90.550.10">
    <property type="entry name" value="Spore Coat Polysaccharide Biosynthesis Protein SpsA, Chain A"/>
    <property type="match status" value="1"/>
</dbReference>
<reference evidence="2 3" key="1">
    <citation type="journal article" date="2016" name="Nat. Commun.">
        <title>Thousands of microbial genomes shed light on interconnected biogeochemical processes in an aquifer system.</title>
        <authorList>
            <person name="Anantharaman K."/>
            <person name="Brown C.T."/>
            <person name="Hug L.A."/>
            <person name="Sharon I."/>
            <person name="Castelle C.J."/>
            <person name="Probst A.J."/>
            <person name="Thomas B.C."/>
            <person name="Singh A."/>
            <person name="Wilkins M.J."/>
            <person name="Karaoz U."/>
            <person name="Brodie E.L."/>
            <person name="Williams K.H."/>
            <person name="Hubbard S.S."/>
            <person name="Banfield J.F."/>
        </authorList>
    </citation>
    <scope>NUCLEOTIDE SEQUENCE [LARGE SCALE GENOMIC DNA]</scope>
</reference>
<proteinExistence type="predicted"/>
<gene>
    <name evidence="2" type="ORF">A2V97_02670</name>
</gene>
<dbReference type="Proteomes" id="UP000177382">
    <property type="component" value="Unassembled WGS sequence"/>
</dbReference>
<feature type="domain" description="Glycosyltransferase 2-like" evidence="1">
    <location>
        <begin position="9"/>
        <end position="161"/>
    </location>
</feature>